<evidence type="ECO:0000313" key="2">
    <source>
        <dbReference type="EMBL" id="MBO1307805.1"/>
    </source>
</evidence>
<keyword evidence="1" id="KW-0812">Transmembrane</keyword>
<evidence type="ECO:0000256" key="1">
    <source>
        <dbReference type="SAM" id="Phobius"/>
    </source>
</evidence>
<keyword evidence="1" id="KW-0472">Membrane</keyword>
<feature type="transmembrane region" description="Helical" evidence="1">
    <location>
        <begin position="45"/>
        <end position="69"/>
    </location>
</feature>
<feature type="transmembrane region" description="Helical" evidence="1">
    <location>
        <begin position="17"/>
        <end position="33"/>
    </location>
</feature>
<sequence>MIPATSNPPDKKYRTKAILIRFGIIGLFLYRRFKDTSHFQSPGRIMLLFAIRFFLFFFIFMAGLSWIFSGSFPPILLLIILISSILYGYWASVYFTDDE</sequence>
<name>A0ABS3LDU9_9ENTE</name>
<reference evidence="2 3" key="1">
    <citation type="submission" date="2021-03" db="EMBL/GenBank/DDBJ databases">
        <title>Enterococcal diversity collection.</title>
        <authorList>
            <person name="Gilmore M.S."/>
            <person name="Schwartzman J."/>
            <person name="Van Tyne D."/>
            <person name="Martin M."/>
            <person name="Earl A.M."/>
            <person name="Manson A.L."/>
            <person name="Straub T."/>
            <person name="Salamzade R."/>
            <person name="Saavedra J."/>
            <person name="Lebreton F."/>
            <person name="Prichula J."/>
            <person name="Schaufler K."/>
            <person name="Gaca A."/>
            <person name="Sgardioli B."/>
            <person name="Wagenaar J."/>
            <person name="Strong T."/>
        </authorList>
    </citation>
    <scope>NUCLEOTIDE SEQUENCE [LARGE SCALE GENOMIC DNA]</scope>
    <source>
        <strain evidence="2 3">669A</strain>
    </source>
</reference>
<dbReference type="RefSeq" id="WP_207674797.1">
    <property type="nucleotide sequence ID" value="NZ_JAFREM010000027.1"/>
</dbReference>
<feature type="transmembrane region" description="Helical" evidence="1">
    <location>
        <begin position="75"/>
        <end position="95"/>
    </location>
</feature>
<organism evidence="2 3">
    <name type="scientific">Candidatus Enterococcus moelleringii</name>
    <dbReference type="NCBI Taxonomy" id="2815325"/>
    <lineage>
        <taxon>Bacteria</taxon>
        <taxon>Bacillati</taxon>
        <taxon>Bacillota</taxon>
        <taxon>Bacilli</taxon>
        <taxon>Lactobacillales</taxon>
        <taxon>Enterococcaceae</taxon>
        <taxon>Enterococcus</taxon>
    </lineage>
</organism>
<dbReference type="Proteomes" id="UP000664601">
    <property type="component" value="Unassembled WGS sequence"/>
</dbReference>
<keyword evidence="1" id="KW-1133">Transmembrane helix</keyword>
<dbReference type="EMBL" id="JAFREM010000027">
    <property type="protein sequence ID" value="MBO1307805.1"/>
    <property type="molecule type" value="Genomic_DNA"/>
</dbReference>
<accession>A0ABS3LDU9</accession>
<evidence type="ECO:0000313" key="3">
    <source>
        <dbReference type="Proteomes" id="UP000664601"/>
    </source>
</evidence>
<proteinExistence type="predicted"/>
<comment type="caution">
    <text evidence="2">The sequence shown here is derived from an EMBL/GenBank/DDBJ whole genome shotgun (WGS) entry which is preliminary data.</text>
</comment>
<keyword evidence="3" id="KW-1185">Reference proteome</keyword>
<protein>
    <submittedName>
        <fullName evidence="2">Uncharacterized protein</fullName>
    </submittedName>
</protein>
<gene>
    <name evidence="2" type="ORF">JZO70_16640</name>
</gene>